<gene>
    <name evidence="10" type="ORF">Taro_009044</name>
</gene>
<keyword evidence="11" id="KW-1185">Reference proteome</keyword>
<keyword evidence="3 7" id="KW-0547">Nucleotide-binding</keyword>
<dbReference type="SUPFAM" id="SSF52540">
    <property type="entry name" value="P-loop containing nucleoside triphosphate hydrolases"/>
    <property type="match status" value="1"/>
</dbReference>
<feature type="compositionally biased region" description="Basic and acidic residues" evidence="8">
    <location>
        <begin position="490"/>
        <end position="505"/>
    </location>
</feature>
<organism evidence="10 11">
    <name type="scientific">Colocasia esculenta</name>
    <name type="common">Wild taro</name>
    <name type="synonym">Arum esculentum</name>
    <dbReference type="NCBI Taxonomy" id="4460"/>
    <lineage>
        <taxon>Eukaryota</taxon>
        <taxon>Viridiplantae</taxon>
        <taxon>Streptophyta</taxon>
        <taxon>Embryophyta</taxon>
        <taxon>Tracheophyta</taxon>
        <taxon>Spermatophyta</taxon>
        <taxon>Magnoliopsida</taxon>
        <taxon>Liliopsida</taxon>
        <taxon>Araceae</taxon>
        <taxon>Aroideae</taxon>
        <taxon>Colocasieae</taxon>
        <taxon>Colocasia</taxon>
    </lineage>
</organism>
<dbReference type="FunFam" id="3.40.50.300:FF:001122">
    <property type="entry name" value="AAA-ATPase ASD, mitochondrial"/>
    <property type="match status" value="1"/>
</dbReference>
<feature type="compositionally biased region" description="Basic and acidic residues" evidence="8">
    <location>
        <begin position="461"/>
        <end position="482"/>
    </location>
</feature>
<dbReference type="InterPro" id="IPR003959">
    <property type="entry name" value="ATPase_AAA_core"/>
</dbReference>
<comment type="cofactor">
    <cofactor evidence="1">
        <name>Mg(2+)</name>
        <dbReference type="ChEBI" id="CHEBI:18420"/>
    </cofactor>
</comment>
<evidence type="ECO:0000256" key="8">
    <source>
        <dbReference type="SAM" id="MobiDB-lite"/>
    </source>
</evidence>
<evidence type="ECO:0000256" key="6">
    <source>
        <dbReference type="ARBA" id="ARBA00049360"/>
    </source>
</evidence>
<evidence type="ECO:0000256" key="5">
    <source>
        <dbReference type="ARBA" id="ARBA00022842"/>
    </source>
</evidence>
<dbReference type="Pfam" id="PF14363">
    <property type="entry name" value="AAA_assoc"/>
    <property type="match status" value="1"/>
</dbReference>
<dbReference type="Proteomes" id="UP000652761">
    <property type="component" value="Unassembled WGS sequence"/>
</dbReference>
<evidence type="ECO:0000256" key="2">
    <source>
        <dbReference type="ARBA" id="ARBA00007448"/>
    </source>
</evidence>
<dbReference type="GO" id="GO:0005524">
    <property type="term" value="F:ATP binding"/>
    <property type="evidence" value="ECO:0007669"/>
    <property type="project" value="UniProtKB-KW"/>
</dbReference>
<evidence type="ECO:0000313" key="11">
    <source>
        <dbReference type="Proteomes" id="UP000652761"/>
    </source>
</evidence>
<evidence type="ECO:0000256" key="1">
    <source>
        <dbReference type="ARBA" id="ARBA00001946"/>
    </source>
</evidence>
<dbReference type="InterPro" id="IPR003960">
    <property type="entry name" value="ATPase_AAA_CS"/>
</dbReference>
<dbReference type="PROSITE" id="PS00674">
    <property type="entry name" value="AAA"/>
    <property type="match status" value="1"/>
</dbReference>
<dbReference type="InterPro" id="IPR025753">
    <property type="entry name" value="AAA_N_dom"/>
</dbReference>
<keyword evidence="4 7" id="KW-0067">ATP-binding</keyword>
<feature type="region of interest" description="Disordered" evidence="8">
    <location>
        <begin position="461"/>
        <end position="505"/>
    </location>
</feature>
<dbReference type="InterPro" id="IPR027417">
    <property type="entry name" value="P-loop_NTPase"/>
</dbReference>
<dbReference type="InterPro" id="IPR050747">
    <property type="entry name" value="Mitochondrial_chaperone_BCS1"/>
</dbReference>
<evidence type="ECO:0000256" key="4">
    <source>
        <dbReference type="ARBA" id="ARBA00022840"/>
    </source>
</evidence>
<comment type="catalytic activity">
    <reaction evidence="6">
        <text>ATP + H2O = ADP + phosphate + H(+)</text>
        <dbReference type="Rhea" id="RHEA:13065"/>
        <dbReference type="ChEBI" id="CHEBI:15377"/>
        <dbReference type="ChEBI" id="CHEBI:15378"/>
        <dbReference type="ChEBI" id="CHEBI:30616"/>
        <dbReference type="ChEBI" id="CHEBI:43474"/>
        <dbReference type="ChEBI" id="CHEBI:456216"/>
    </reaction>
</comment>
<comment type="caution">
    <text evidence="10">The sequence shown here is derived from an EMBL/GenBank/DDBJ whole genome shotgun (WGS) entry which is preliminary data.</text>
</comment>
<feature type="domain" description="AAA+ ATPase" evidence="9">
    <location>
        <begin position="250"/>
        <end position="396"/>
    </location>
</feature>
<dbReference type="Gene3D" id="6.10.280.40">
    <property type="match status" value="1"/>
</dbReference>
<name>A0A843TZ15_COLES</name>
<dbReference type="GO" id="GO:0006950">
    <property type="term" value="P:response to stress"/>
    <property type="evidence" value="ECO:0007669"/>
    <property type="project" value="UniProtKB-ARBA"/>
</dbReference>
<reference evidence="10" key="1">
    <citation type="submission" date="2017-07" db="EMBL/GenBank/DDBJ databases">
        <title>Taro Niue Genome Assembly and Annotation.</title>
        <authorList>
            <person name="Atibalentja N."/>
            <person name="Keating K."/>
            <person name="Fields C.J."/>
        </authorList>
    </citation>
    <scope>NUCLEOTIDE SEQUENCE</scope>
    <source>
        <strain evidence="10">Niue_2</strain>
        <tissue evidence="10">Leaf</tissue>
    </source>
</reference>
<proteinExistence type="inferred from homology"/>
<evidence type="ECO:0000256" key="3">
    <source>
        <dbReference type="ARBA" id="ARBA00022741"/>
    </source>
</evidence>
<comment type="similarity">
    <text evidence="2">Belongs to the AAA ATPase family. BCS1 subfamily.</text>
</comment>
<dbReference type="InterPro" id="IPR058017">
    <property type="entry name" value="At3g28540-like_C"/>
</dbReference>
<accession>A0A843TZ15</accession>
<dbReference type="Pfam" id="PF25568">
    <property type="entry name" value="AAA_lid_At3g28540"/>
    <property type="match status" value="1"/>
</dbReference>
<dbReference type="Gene3D" id="3.40.50.300">
    <property type="entry name" value="P-loop containing nucleotide triphosphate hydrolases"/>
    <property type="match status" value="1"/>
</dbReference>
<dbReference type="InterPro" id="IPR003593">
    <property type="entry name" value="AAA+_ATPase"/>
</dbReference>
<protein>
    <recommendedName>
        <fullName evidence="9">AAA+ ATPase domain-containing protein</fullName>
    </recommendedName>
</protein>
<dbReference type="GO" id="GO:0016887">
    <property type="term" value="F:ATP hydrolysis activity"/>
    <property type="evidence" value="ECO:0007669"/>
    <property type="project" value="InterPro"/>
</dbReference>
<dbReference type="OrthoDB" id="10251412at2759"/>
<dbReference type="Pfam" id="PF00004">
    <property type="entry name" value="AAA"/>
    <property type="match status" value="1"/>
</dbReference>
<dbReference type="SMART" id="SM00382">
    <property type="entry name" value="AAA"/>
    <property type="match status" value="1"/>
</dbReference>
<evidence type="ECO:0000256" key="7">
    <source>
        <dbReference type="RuleBase" id="RU003651"/>
    </source>
</evidence>
<evidence type="ECO:0000259" key="9">
    <source>
        <dbReference type="SMART" id="SM00382"/>
    </source>
</evidence>
<evidence type="ECO:0000313" key="10">
    <source>
        <dbReference type="EMBL" id="MQL76648.1"/>
    </source>
</evidence>
<dbReference type="EMBL" id="NMUH01000310">
    <property type="protein sequence ID" value="MQL76648.1"/>
    <property type="molecule type" value="Genomic_DNA"/>
</dbReference>
<keyword evidence="5" id="KW-0460">Magnesium</keyword>
<dbReference type="AlphaFoldDB" id="A0A843TZ15"/>
<dbReference type="CDD" id="cd19510">
    <property type="entry name" value="RecA-like_BCS1"/>
    <property type="match status" value="1"/>
</dbReference>
<sequence>MASPKALLSTAASLAASAMLVRTIVNDFLPHQIHDYIFSGIAAVLGRFSSELVIAIEEFNGFAVNELYRAAEVYLGTKIPPSTRRLKVSKQENEKSLEVTVERGEVVVDVFQGVKFTWRLVCYEKHHEVFRGPRSMNGGMFMGPTLESESRSFELSFHKKHKSKALDAYLHHVLEESKTKQEEDKSLKLHTAKYDHLYGNMMDVWTPVNLDHPATFETIAMDPDLKRAVMEDLQRFVRRKDYYRKVGKAWKRGYLLYGPPGTGKSSLIAAMANYLKFDVYDLELTEIRCNSNLRTLLVATANRSILVVEDIDCTIELEDRKKEAMMAVEMGRQGGGRMYREERVTLSGLLNFMDGLWSSCGDERIIVFTTNHKERLDPALLRPGRMDLHIHMGYCSPQGFRALADNYHGVCGHPRFEEIDGLLGEVEVTPAEVAEELMKSDDVEEALGGLVKFIERKKMEAEAEAKEKAEEPIGRNQQEEIAGHVGDNAETAKGEIDQGIEEKRE</sequence>
<dbReference type="PANTHER" id="PTHR23070">
    <property type="entry name" value="BCS1 AAA-TYPE ATPASE"/>
    <property type="match status" value="1"/>
</dbReference>